<name>A0A0L6UVS6_9BASI</name>
<evidence type="ECO:0000313" key="1">
    <source>
        <dbReference type="EMBL" id="KNZ52661.1"/>
    </source>
</evidence>
<dbReference type="EMBL" id="LAVV01008490">
    <property type="protein sequence ID" value="KNZ52661.1"/>
    <property type="molecule type" value="Genomic_DNA"/>
</dbReference>
<dbReference type="OrthoDB" id="2502106at2759"/>
<organism evidence="1 2">
    <name type="scientific">Puccinia sorghi</name>
    <dbReference type="NCBI Taxonomy" id="27349"/>
    <lineage>
        <taxon>Eukaryota</taxon>
        <taxon>Fungi</taxon>
        <taxon>Dikarya</taxon>
        <taxon>Basidiomycota</taxon>
        <taxon>Pucciniomycotina</taxon>
        <taxon>Pucciniomycetes</taxon>
        <taxon>Pucciniales</taxon>
        <taxon>Pucciniaceae</taxon>
        <taxon>Puccinia</taxon>
    </lineage>
</organism>
<reference evidence="1 2" key="1">
    <citation type="submission" date="2015-08" db="EMBL/GenBank/DDBJ databases">
        <title>Next Generation Sequencing and Analysis of the Genome of Puccinia sorghi L Schw, the Causal Agent of Maize Common Rust.</title>
        <authorList>
            <person name="Rochi L."/>
            <person name="Burguener G."/>
            <person name="Darino M."/>
            <person name="Turjanski A."/>
            <person name="Kreff E."/>
            <person name="Dieguez M.J."/>
            <person name="Sacco F."/>
        </authorList>
    </citation>
    <scope>NUCLEOTIDE SEQUENCE [LARGE SCALE GENOMIC DNA]</scope>
    <source>
        <strain evidence="1 2">RO10H11247</strain>
    </source>
</reference>
<dbReference type="AlphaFoldDB" id="A0A0L6UVS6"/>
<proteinExistence type="predicted"/>
<accession>A0A0L6UVS6</accession>
<protein>
    <submittedName>
        <fullName evidence="1">Uncharacterized protein</fullName>
    </submittedName>
</protein>
<evidence type="ECO:0000313" key="2">
    <source>
        <dbReference type="Proteomes" id="UP000037035"/>
    </source>
</evidence>
<comment type="caution">
    <text evidence="1">The sequence shown here is derived from an EMBL/GenBank/DDBJ whole genome shotgun (WGS) entry which is preliminary data.</text>
</comment>
<gene>
    <name evidence="1" type="ORF">VP01_348g8</name>
</gene>
<keyword evidence="2" id="KW-1185">Reference proteome</keyword>
<sequence>MEPKLATDSSPSSKISKLIQKYAPFGQLSKLILGVNWFMAELIIQEVCRPRHQRALLYYDQSIPTKMKIHATSLRNATMPTSSPHLHAHLNSCGVPTSNSAFSRSLHDFTRILLGIEAAKSNLPPSPPSSQLTTFQTRALEAYTDTSTLTRFRVYLSQHNLSKLEVSGRSKSIPVICCQYFVDDLSLANIFCISFVWLQPAGSPYNEWFATMIWKHWMFAKNNGLLSTNMQSSPPTIQLQTGRWFYSVGFMGASTIFENHKAPQTGGSSSPLGRKEAKGANYPFPHGIASTISFCKKHAGELHCMHLPWRSQEFTEFAHKLDLATIDRLRKEKGCRYVQRTKLLELCRLPPINTSEDLPVPIGLPRNCYNLVFLQTKSKVAQGVLNTHTEPLVFPSI</sequence>
<dbReference type="VEuPathDB" id="FungiDB:VP01_348g8"/>
<dbReference type="Proteomes" id="UP000037035">
    <property type="component" value="Unassembled WGS sequence"/>
</dbReference>